<reference evidence="2 3" key="1">
    <citation type="journal article" date="2016" name="Nat. Commun.">
        <title>Thousands of microbial genomes shed light on interconnected biogeochemical processes in an aquifer system.</title>
        <authorList>
            <person name="Anantharaman K."/>
            <person name="Brown C.T."/>
            <person name="Hug L.A."/>
            <person name="Sharon I."/>
            <person name="Castelle C.J."/>
            <person name="Probst A.J."/>
            <person name="Thomas B.C."/>
            <person name="Singh A."/>
            <person name="Wilkins M.J."/>
            <person name="Karaoz U."/>
            <person name="Brodie E.L."/>
            <person name="Williams K.H."/>
            <person name="Hubbard S.S."/>
            <person name="Banfield J.F."/>
        </authorList>
    </citation>
    <scope>NUCLEOTIDE SEQUENCE [LARGE SCALE GENOMIC DNA]</scope>
</reference>
<evidence type="ECO:0000313" key="2">
    <source>
        <dbReference type="EMBL" id="OGH00765.1"/>
    </source>
</evidence>
<dbReference type="PANTHER" id="PTHR35869">
    <property type="entry name" value="OUTER-MEMBRANE LIPOPROTEIN CARRIER PROTEIN"/>
    <property type="match status" value="1"/>
</dbReference>
<dbReference type="EMBL" id="MFNF01000042">
    <property type="protein sequence ID" value="OGH00765.1"/>
    <property type="molecule type" value="Genomic_DNA"/>
</dbReference>
<organism evidence="2 3">
    <name type="scientific">Candidatus Lambdaproteobacteria bacterium RIFOXYD2_FULL_56_26</name>
    <dbReference type="NCBI Taxonomy" id="1817773"/>
    <lineage>
        <taxon>Bacteria</taxon>
        <taxon>Pseudomonadati</taxon>
        <taxon>Pseudomonadota</taxon>
        <taxon>Candidatus Lambdaproteobacteria</taxon>
    </lineage>
</organism>
<dbReference type="PANTHER" id="PTHR35869:SF1">
    <property type="entry name" value="OUTER-MEMBRANE LIPOPROTEIN CARRIER PROTEIN"/>
    <property type="match status" value="1"/>
</dbReference>
<dbReference type="InterPro" id="IPR004564">
    <property type="entry name" value="OM_lipoprot_carrier_LolA-like"/>
</dbReference>
<dbReference type="Gene3D" id="2.50.20.10">
    <property type="entry name" value="Lipoprotein localisation LolA/LolB/LppX"/>
    <property type="match status" value="1"/>
</dbReference>
<name>A0A1F6GRK7_9PROT</name>
<dbReference type="Proteomes" id="UP000177583">
    <property type="component" value="Unassembled WGS sequence"/>
</dbReference>
<dbReference type="InterPro" id="IPR029046">
    <property type="entry name" value="LolA/LolB/LppX"/>
</dbReference>
<proteinExistence type="predicted"/>
<keyword evidence="1" id="KW-0732">Signal</keyword>
<protein>
    <recommendedName>
        <fullName evidence="4">Outer-membrane lipoprotein carrier protein</fullName>
    </recommendedName>
</protein>
<sequence>MGITLRLLALGLVWTSCGGATTGLAGELEKLEAALAKTSSFSAHFIQKTYNPLRDKTVVLSGRLSWMRPGLVRFEYQEPDPLLVVVGKRQVWIYDPILENVTLEPKAEVDRLEALSFFFGTTRLTDLYEPLSKPQHTSPLAQGAGWIYLKPKKPTPGLVELHLQPGLGLLRGFLVFDDQGNWRLFELEQPNQGPAPKAEDFEFKIPEGMEVIDKLTVAH</sequence>
<evidence type="ECO:0008006" key="4">
    <source>
        <dbReference type="Google" id="ProtNLM"/>
    </source>
</evidence>
<evidence type="ECO:0000313" key="3">
    <source>
        <dbReference type="Proteomes" id="UP000177583"/>
    </source>
</evidence>
<gene>
    <name evidence="2" type="ORF">A2557_03580</name>
</gene>
<dbReference type="SUPFAM" id="SSF89392">
    <property type="entry name" value="Prokaryotic lipoproteins and lipoprotein localization factors"/>
    <property type="match status" value="1"/>
</dbReference>
<dbReference type="PROSITE" id="PS51257">
    <property type="entry name" value="PROKAR_LIPOPROTEIN"/>
    <property type="match status" value="1"/>
</dbReference>
<comment type="caution">
    <text evidence="2">The sequence shown here is derived from an EMBL/GenBank/DDBJ whole genome shotgun (WGS) entry which is preliminary data.</text>
</comment>
<dbReference type="Pfam" id="PF03548">
    <property type="entry name" value="LolA"/>
    <property type="match status" value="1"/>
</dbReference>
<accession>A0A1F6GRK7</accession>
<dbReference type="CDD" id="cd16325">
    <property type="entry name" value="LolA"/>
    <property type="match status" value="1"/>
</dbReference>
<evidence type="ECO:0000256" key="1">
    <source>
        <dbReference type="ARBA" id="ARBA00022729"/>
    </source>
</evidence>
<dbReference type="AlphaFoldDB" id="A0A1F6GRK7"/>